<name>A0A6J5JLC9_9BURK</name>
<protein>
    <submittedName>
        <fullName evidence="1">Uncharacterized protein</fullName>
    </submittedName>
</protein>
<gene>
    <name evidence="1" type="ORF">BLA3211_07221</name>
</gene>
<dbReference type="AlphaFoldDB" id="A0A6J5JLC9"/>
<organism evidence="1 2">
    <name type="scientific">Burkholderia aenigmatica</name>
    <dbReference type="NCBI Taxonomy" id="2015348"/>
    <lineage>
        <taxon>Bacteria</taxon>
        <taxon>Pseudomonadati</taxon>
        <taxon>Pseudomonadota</taxon>
        <taxon>Betaproteobacteria</taxon>
        <taxon>Burkholderiales</taxon>
        <taxon>Burkholderiaceae</taxon>
        <taxon>Burkholderia</taxon>
        <taxon>Burkholderia cepacia complex</taxon>
    </lineage>
</organism>
<accession>A0A6J5JLC9</accession>
<dbReference type="EMBL" id="CABWIL020000035">
    <property type="protein sequence ID" value="CAB3972906.1"/>
    <property type="molecule type" value="Genomic_DNA"/>
</dbReference>
<dbReference type="Proteomes" id="UP000494301">
    <property type="component" value="Unassembled WGS sequence"/>
</dbReference>
<evidence type="ECO:0000313" key="1">
    <source>
        <dbReference type="EMBL" id="CAB3972906.1"/>
    </source>
</evidence>
<sequence>MGYFLLLIIVCIACSYVAYRKGVSDEIARHAEPTAERSATLLYKGAALEKMYQEGSANDKKKLEQLYNRAAAKLPS</sequence>
<proteinExistence type="predicted"/>
<evidence type="ECO:0000313" key="2">
    <source>
        <dbReference type="Proteomes" id="UP000494301"/>
    </source>
</evidence>
<reference evidence="1 2" key="1">
    <citation type="submission" date="2020-04" db="EMBL/GenBank/DDBJ databases">
        <authorList>
            <person name="Depoorter E."/>
        </authorList>
    </citation>
    <scope>NUCLEOTIDE SEQUENCE [LARGE SCALE GENOMIC DNA]</scope>
    <source>
        <strain evidence="1 2">BCC0217</strain>
    </source>
</reference>